<keyword evidence="2" id="KW-0732">Signal</keyword>
<dbReference type="PANTHER" id="PTHR35841:SF1">
    <property type="entry name" value="PHOSPHONATES-BINDING PERIPLASMIC PROTEIN"/>
    <property type="match status" value="1"/>
</dbReference>
<proteinExistence type="inferred from homology"/>
<dbReference type="Gene3D" id="3.40.190.10">
    <property type="entry name" value="Periplasmic binding protein-like II"/>
    <property type="match status" value="2"/>
</dbReference>
<comment type="caution">
    <text evidence="3">The sequence shown here is derived from an EMBL/GenBank/DDBJ whole genome shotgun (WGS) entry which is preliminary data.</text>
</comment>
<keyword evidence="4" id="KW-1185">Reference proteome</keyword>
<comment type="similarity">
    <text evidence="1">Belongs to the phosphate/phosphite/phosphonate binding protein family.</text>
</comment>
<dbReference type="Pfam" id="PF12974">
    <property type="entry name" value="Phosphonate-bd"/>
    <property type="match status" value="1"/>
</dbReference>
<dbReference type="PANTHER" id="PTHR35841">
    <property type="entry name" value="PHOSPHONATES-BINDING PERIPLASMIC PROTEIN"/>
    <property type="match status" value="1"/>
</dbReference>
<organism evidence="3 4">
    <name type="scientific">Neorhizobium turbinariae</name>
    <dbReference type="NCBI Taxonomy" id="2937795"/>
    <lineage>
        <taxon>Bacteria</taxon>
        <taxon>Pseudomonadati</taxon>
        <taxon>Pseudomonadota</taxon>
        <taxon>Alphaproteobacteria</taxon>
        <taxon>Hyphomicrobiales</taxon>
        <taxon>Rhizobiaceae</taxon>
        <taxon>Rhizobium/Agrobacterium group</taxon>
        <taxon>Neorhizobium</taxon>
    </lineage>
</organism>
<dbReference type="SUPFAM" id="SSF53850">
    <property type="entry name" value="Periplasmic binding protein-like II"/>
    <property type="match status" value="1"/>
</dbReference>
<dbReference type="InterPro" id="IPR005770">
    <property type="entry name" value="PhnD"/>
</dbReference>
<accession>A0ABT0IPL0</accession>
<evidence type="ECO:0000256" key="1">
    <source>
        <dbReference type="ARBA" id="ARBA00007162"/>
    </source>
</evidence>
<reference evidence="3 4" key="1">
    <citation type="submission" date="2022-04" db="EMBL/GenBank/DDBJ databases">
        <title>Rhizobium coralii sp. nov., isolated from coral Turbinaria peltata.</title>
        <authorList>
            <person name="Sun H."/>
        </authorList>
    </citation>
    <scope>NUCLEOTIDE SEQUENCE [LARGE SCALE GENOMIC DNA]</scope>
    <source>
        <strain evidence="3 4">NTR19</strain>
    </source>
</reference>
<sequence length="320" mass="34820">MKHHRILVACGILAAFFWIGSTESRAETCVQRGALDVAYCDADGDLVADPPTDPAKLRNPKTLVWAFAPIEDPAVYAQLFRPFTKHLSKCLDRQIVYYPVQSVAAEIAAMRAGRLHFAGFSTGPTLEAVNRAGAVPFAAKGQSGELRGYRLIAIVRADSPYQTLADLKGKRVAHVSAASNSGNLAPRALFPAEGLTPDVDYRPIMSGAHDRSVMGVLSHDYDMAAVASDVLQRLVERGAVDRTAIRTLYESPLFPTSAFAHAHDLDPDLTEKLKACFFSFRFPPEMTAAFNGDEQFLPVRYAEAWKAVRAVTDVVGALPD</sequence>
<dbReference type="NCBIfam" id="TIGR01098">
    <property type="entry name" value="3A0109s03R"/>
    <property type="match status" value="1"/>
</dbReference>
<dbReference type="Proteomes" id="UP001202827">
    <property type="component" value="Unassembled WGS sequence"/>
</dbReference>
<name>A0ABT0IPL0_9HYPH</name>
<gene>
    <name evidence="3" type="primary">phnD</name>
    <name evidence="3" type="ORF">M0654_07430</name>
</gene>
<evidence type="ECO:0000313" key="3">
    <source>
        <dbReference type="EMBL" id="MCK8779817.1"/>
    </source>
</evidence>
<dbReference type="RefSeq" id="WP_248682519.1">
    <property type="nucleotide sequence ID" value="NZ_JALPRY010000008.1"/>
</dbReference>
<dbReference type="EMBL" id="JALPRY010000008">
    <property type="protein sequence ID" value="MCK8779817.1"/>
    <property type="molecule type" value="Genomic_DNA"/>
</dbReference>
<evidence type="ECO:0000256" key="2">
    <source>
        <dbReference type="ARBA" id="ARBA00022729"/>
    </source>
</evidence>
<protein>
    <submittedName>
        <fullName evidence="3">Phosphate/phosphite/phosphonate ABC transporter substrate-binding protein</fullName>
    </submittedName>
</protein>
<evidence type="ECO:0000313" key="4">
    <source>
        <dbReference type="Proteomes" id="UP001202827"/>
    </source>
</evidence>